<proteinExistence type="predicted"/>
<sequence length="165" mass="19820">MTERKDTFVQGESEETDPYRDPYCARVVDLYYPSGKKFRKVYLVFLDLKDGRFRQMKIRDSQKQVHLGVSTRDIVDKETGALGETTEEDIKTASKLLSDSFGRHLDQEYRQKGIIVDSPMNWDKEWLPKAYDDQTVYNNERYPRRYQWSEKQQKWFMPKDRQDIN</sequence>
<reference evidence="1 2" key="1">
    <citation type="journal article" date="2016" name="Nat. Commun.">
        <title>Thousands of microbial genomes shed light on interconnected biogeochemical processes in an aquifer system.</title>
        <authorList>
            <person name="Anantharaman K."/>
            <person name="Brown C.T."/>
            <person name="Hug L.A."/>
            <person name="Sharon I."/>
            <person name="Castelle C.J."/>
            <person name="Probst A.J."/>
            <person name="Thomas B.C."/>
            <person name="Singh A."/>
            <person name="Wilkins M.J."/>
            <person name="Karaoz U."/>
            <person name="Brodie E.L."/>
            <person name="Williams K.H."/>
            <person name="Hubbard S.S."/>
            <person name="Banfield J.F."/>
        </authorList>
    </citation>
    <scope>NUCLEOTIDE SEQUENCE [LARGE SCALE GENOMIC DNA]</scope>
</reference>
<comment type="caution">
    <text evidence="1">The sequence shown here is derived from an EMBL/GenBank/DDBJ whole genome shotgun (WGS) entry which is preliminary data.</text>
</comment>
<evidence type="ECO:0000313" key="2">
    <source>
        <dbReference type="Proteomes" id="UP000178870"/>
    </source>
</evidence>
<protein>
    <submittedName>
        <fullName evidence="1">Uncharacterized protein</fullName>
    </submittedName>
</protein>
<gene>
    <name evidence="1" type="ORF">A2803_01220</name>
</gene>
<evidence type="ECO:0000313" key="1">
    <source>
        <dbReference type="EMBL" id="OGM32663.1"/>
    </source>
</evidence>
<dbReference type="AlphaFoldDB" id="A0A1F7YZ69"/>
<name>A0A1F7YZ69_9BACT</name>
<accession>A0A1F7YZ69</accession>
<organism evidence="1 2">
    <name type="scientific">Candidatus Woesebacteria bacterium RIFCSPHIGHO2_01_FULL_44_21</name>
    <dbReference type="NCBI Taxonomy" id="1802503"/>
    <lineage>
        <taxon>Bacteria</taxon>
        <taxon>Candidatus Woeseibacteriota</taxon>
    </lineage>
</organism>
<dbReference type="Proteomes" id="UP000178870">
    <property type="component" value="Unassembled WGS sequence"/>
</dbReference>
<dbReference type="EMBL" id="MGGP01000013">
    <property type="protein sequence ID" value="OGM32663.1"/>
    <property type="molecule type" value="Genomic_DNA"/>
</dbReference>